<dbReference type="EMBL" id="JAANBB010000001">
    <property type="protein sequence ID" value="KAF7558152.1"/>
    <property type="molecule type" value="Genomic_DNA"/>
</dbReference>
<comment type="caution">
    <text evidence="1">The sequence shown here is derived from an EMBL/GenBank/DDBJ whole genome shotgun (WGS) entry which is preliminary data.</text>
</comment>
<dbReference type="OrthoDB" id="5985073at2759"/>
<name>A0A9P5LGJ0_9HYPO</name>
<dbReference type="Proteomes" id="UP000722485">
    <property type="component" value="Unassembled WGS sequence"/>
</dbReference>
<accession>A0A9P5LGJ0</accession>
<gene>
    <name evidence="1" type="ORF">G7Z17_g165</name>
</gene>
<keyword evidence="2" id="KW-1185">Reference proteome</keyword>
<organism evidence="1 2">
    <name type="scientific">Cylindrodendrum hubeiense</name>
    <dbReference type="NCBI Taxonomy" id="595255"/>
    <lineage>
        <taxon>Eukaryota</taxon>
        <taxon>Fungi</taxon>
        <taxon>Dikarya</taxon>
        <taxon>Ascomycota</taxon>
        <taxon>Pezizomycotina</taxon>
        <taxon>Sordariomycetes</taxon>
        <taxon>Hypocreomycetidae</taxon>
        <taxon>Hypocreales</taxon>
        <taxon>Nectriaceae</taxon>
        <taxon>Cylindrodendrum</taxon>
    </lineage>
</organism>
<evidence type="ECO:0000313" key="1">
    <source>
        <dbReference type="EMBL" id="KAF7558152.1"/>
    </source>
</evidence>
<evidence type="ECO:0000313" key="2">
    <source>
        <dbReference type="Proteomes" id="UP000722485"/>
    </source>
</evidence>
<sequence length="484" mass="55711">MASPMERIPLEILSIIASHLVQDTLPIRSSTERLHQNSLARYSHISRQWQPVIERITFRHLLLLSDDLATALQHNILTPQRLSYLRYIKLWIKFPRHQHIIGILSPLESDDNFVFSNAIKSLFCLLAPTPFRPKPFIVLELSIPIPKSIARIARRTSDPRAMERAQVARAVRPTFYLELLGYYYKRLPNLPMVIDFRINLSSHSMLLEPRSACLIASKMPRLEAADWALYDGNKTDMTLRVRLRDGLAENIHKLPQYLKRFSLDYFREAPRDHFYKPPSIIPTDAEGDTLSNSLYHFTQRKGLSDFYFKGSVDTTILWPAVTDPTKTPCWPTMKNYTLSMHMIMPSGRWLVVDDKEAAFAPTRPNAQALNDIPMSYSGDRFQTNTPGEAYKNDFRSNPNTKLADRIFFAAGKCVGQMPRVERFTLDFSDSPLHTSLEFDMIHSGDIPCINFSGLGETEPCEDTIQIWRETAEKRGKKFGFKMNK</sequence>
<evidence type="ECO:0008006" key="3">
    <source>
        <dbReference type="Google" id="ProtNLM"/>
    </source>
</evidence>
<protein>
    <recommendedName>
        <fullName evidence="3">F-box domain-containing protein</fullName>
    </recommendedName>
</protein>
<proteinExistence type="predicted"/>
<reference evidence="1" key="1">
    <citation type="submission" date="2020-03" db="EMBL/GenBank/DDBJ databases">
        <title>Draft Genome Sequence of Cylindrodendrum hubeiense.</title>
        <authorList>
            <person name="Buettner E."/>
            <person name="Kellner H."/>
        </authorList>
    </citation>
    <scope>NUCLEOTIDE SEQUENCE</scope>
    <source>
        <strain evidence="1">IHI 201604</strain>
    </source>
</reference>
<dbReference type="AlphaFoldDB" id="A0A9P5LGJ0"/>